<keyword evidence="3" id="KW-1185">Reference proteome</keyword>
<gene>
    <name evidence="2" type="ORF">CDV36_005747</name>
</gene>
<evidence type="ECO:0000313" key="2">
    <source>
        <dbReference type="EMBL" id="RMJ14590.1"/>
    </source>
</evidence>
<dbReference type="Pfam" id="PF14420">
    <property type="entry name" value="Clr5"/>
    <property type="match status" value="1"/>
</dbReference>
<sequence>MDSDPKFLHIPYNKRWEYLKDTIIQLYIEEGEKVDKVASRMKLEYSFDALPSAYKYQFRKWGIKKSTSSAVKAQVVKVQLKRKRDASTSDLTVVQGGREKSLDKRKLKRFLQDDLRRRHEPDLASGIFLRWNLPYNALVANFIHPGGPPSPFVSVSHPSSPVNIIVNSPGNHHTPSSQPLGPSPTAQLIRDKAHLERADLFIKGQHQDLLLQLGRDERKVVADWLHDFWIHSFMTAKYWGRGPETWTPGLIAAKTLGRVELGGLAATSGDVTSIPGASRITIDPPSQLCRWSIHYRPDVSYEFVPSPPAENDNEQYIEDESTWLPWDASHDHPTPADTMSPSEVCQGFEKQSRFPGEEVDICGRWDADSKCIRQLYASGRCTIPFEWKHPYCHTSAQAICHSIIALFIPDYALDINLSSGLFSKRCGRCRKDLQLFPLHTLVMVAFYLGDRGASGETMFGAIATLSCMLAAYANPTIPADISVSELFGTEADTGENCTHSPITPSDLATRVPNEIIESWPHERQLGWRAFVAVLNFVSEGHKERGEGALRKSEQLSVLWAATQTEMLTYRRIKTTDPWISGRFCIKQLLKGLDDGLGPANIPLYNDGLMLLKFNQRGWFDGSSDLFRPTAQDVCASYFMNLEDWDRTTFIDPPKRILEE</sequence>
<accession>A0A3M2SAK7</accession>
<dbReference type="OrthoDB" id="539213at2759"/>
<dbReference type="AlphaFoldDB" id="A0A3M2SAK7"/>
<comment type="caution">
    <text evidence="2">The sequence shown here is derived from an EMBL/GenBank/DDBJ whole genome shotgun (WGS) entry which is preliminary data.</text>
</comment>
<dbReference type="Proteomes" id="UP000277212">
    <property type="component" value="Unassembled WGS sequence"/>
</dbReference>
<reference evidence="2 3" key="1">
    <citation type="submission" date="2017-06" db="EMBL/GenBank/DDBJ databases">
        <title>Comparative genomic analysis of Ambrosia Fusariam Clade fungi.</title>
        <authorList>
            <person name="Stajich J.E."/>
            <person name="Carrillo J."/>
            <person name="Kijimoto T."/>
            <person name="Eskalen A."/>
            <person name="O'Donnell K."/>
            <person name="Kasson M."/>
        </authorList>
    </citation>
    <scope>NUCLEOTIDE SEQUENCE [LARGE SCALE GENOMIC DNA]</scope>
    <source>
        <strain evidence="2">UCR3666</strain>
    </source>
</reference>
<evidence type="ECO:0000313" key="3">
    <source>
        <dbReference type="Proteomes" id="UP000277212"/>
    </source>
</evidence>
<dbReference type="PANTHER" id="PTHR38788">
    <property type="entry name" value="CLR5 DOMAIN-CONTAINING PROTEIN"/>
    <property type="match status" value="1"/>
</dbReference>
<organism evidence="2 3">
    <name type="scientific">Fusarium kuroshium</name>
    <dbReference type="NCBI Taxonomy" id="2010991"/>
    <lineage>
        <taxon>Eukaryota</taxon>
        <taxon>Fungi</taxon>
        <taxon>Dikarya</taxon>
        <taxon>Ascomycota</taxon>
        <taxon>Pezizomycotina</taxon>
        <taxon>Sordariomycetes</taxon>
        <taxon>Hypocreomycetidae</taxon>
        <taxon>Hypocreales</taxon>
        <taxon>Nectriaceae</taxon>
        <taxon>Fusarium</taxon>
        <taxon>Fusarium solani species complex</taxon>
    </lineage>
</organism>
<proteinExistence type="predicted"/>
<dbReference type="EMBL" id="NKUJ01000082">
    <property type="protein sequence ID" value="RMJ14590.1"/>
    <property type="molecule type" value="Genomic_DNA"/>
</dbReference>
<dbReference type="STRING" id="2010991.A0A3M2SAK7"/>
<dbReference type="PANTHER" id="PTHR38788:SF3">
    <property type="entry name" value="CLR5 DOMAIN-CONTAINING PROTEIN"/>
    <property type="match status" value="1"/>
</dbReference>
<evidence type="ECO:0000259" key="1">
    <source>
        <dbReference type="Pfam" id="PF14420"/>
    </source>
</evidence>
<protein>
    <recommendedName>
        <fullName evidence="1">Clr5 domain-containing protein</fullName>
    </recommendedName>
</protein>
<name>A0A3M2SAK7_9HYPO</name>
<dbReference type="InterPro" id="IPR025676">
    <property type="entry name" value="Clr5_dom"/>
</dbReference>
<feature type="domain" description="Clr5" evidence="1">
    <location>
        <begin position="14"/>
        <end position="65"/>
    </location>
</feature>